<feature type="region of interest" description="Disordered" evidence="1">
    <location>
        <begin position="22"/>
        <end position="101"/>
    </location>
</feature>
<evidence type="ECO:0000313" key="2">
    <source>
        <dbReference type="EMBL" id="ERF70261.1"/>
    </source>
</evidence>
<dbReference type="Proteomes" id="UP000019373">
    <property type="component" value="Unassembled WGS sequence"/>
</dbReference>
<feature type="compositionally biased region" description="Acidic residues" evidence="1">
    <location>
        <begin position="89"/>
        <end position="101"/>
    </location>
</feature>
<evidence type="ECO:0000313" key="3">
    <source>
        <dbReference type="Proteomes" id="UP000019373"/>
    </source>
</evidence>
<dbReference type="AlphaFoldDB" id="U1GEV3"/>
<dbReference type="GeneID" id="19235511"/>
<feature type="compositionally biased region" description="Polar residues" evidence="1">
    <location>
        <begin position="46"/>
        <end position="60"/>
    </location>
</feature>
<accession>U1GEV3</accession>
<name>U1GEV3_ENDPU</name>
<organism evidence="2 3">
    <name type="scientific">Endocarpon pusillum (strain Z07020 / HMAS-L-300199)</name>
    <name type="common">Lichen-forming fungus</name>
    <dbReference type="NCBI Taxonomy" id="1263415"/>
    <lineage>
        <taxon>Eukaryota</taxon>
        <taxon>Fungi</taxon>
        <taxon>Dikarya</taxon>
        <taxon>Ascomycota</taxon>
        <taxon>Pezizomycotina</taxon>
        <taxon>Eurotiomycetes</taxon>
        <taxon>Chaetothyriomycetidae</taxon>
        <taxon>Verrucariales</taxon>
        <taxon>Verrucariaceae</taxon>
        <taxon>Endocarpon</taxon>
    </lineage>
</organism>
<keyword evidence="3" id="KW-1185">Reference proteome</keyword>
<evidence type="ECO:0000256" key="1">
    <source>
        <dbReference type="SAM" id="MobiDB-lite"/>
    </source>
</evidence>
<dbReference type="RefSeq" id="XP_007804296.1">
    <property type="nucleotide sequence ID" value="XM_007806105.1"/>
</dbReference>
<dbReference type="HOGENOM" id="CLU_2291689_0_0_1"/>
<reference evidence="3" key="1">
    <citation type="journal article" date="2014" name="BMC Genomics">
        <title>Genome characteristics reveal the impact of lichenization on lichen-forming fungus Endocarpon pusillum Hedwig (Verrucariales, Ascomycota).</title>
        <authorList>
            <person name="Wang Y.-Y."/>
            <person name="Liu B."/>
            <person name="Zhang X.-Y."/>
            <person name="Zhou Q.-M."/>
            <person name="Zhang T."/>
            <person name="Li H."/>
            <person name="Yu Y.-F."/>
            <person name="Zhang X.-L."/>
            <person name="Hao X.-Y."/>
            <person name="Wang M."/>
            <person name="Wang L."/>
            <person name="Wei J.-C."/>
        </authorList>
    </citation>
    <scope>NUCLEOTIDE SEQUENCE [LARGE SCALE GENOMIC DNA]</scope>
    <source>
        <strain evidence="3">Z07020 / HMAS-L-300199</strain>
    </source>
</reference>
<protein>
    <submittedName>
        <fullName evidence="2">Uncharacterized protein</fullName>
    </submittedName>
</protein>
<feature type="compositionally biased region" description="Polar residues" evidence="1">
    <location>
        <begin position="22"/>
        <end position="38"/>
    </location>
</feature>
<gene>
    <name evidence="2" type="ORF">EPUS_00449</name>
</gene>
<sequence length="101" mass="10814">MLTPQQARRLTRLLHLLHVPSKSATNRFDSSGVPNSLSIAPPTFTPHISSTQNCTHSKNAMQHPAYSDDDLERPLRAGGDGADVLENGAEGDAEGEGEDAH</sequence>
<proteinExistence type="predicted"/>
<dbReference type="EMBL" id="KE721353">
    <property type="protein sequence ID" value="ERF70261.1"/>
    <property type="molecule type" value="Genomic_DNA"/>
</dbReference>